<dbReference type="InterPro" id="IPR000223">
    <property type="entry name" value="Pept_S26A_signal_pept_1"/>
</dbReference>
<protein>
    <recommendedName>
        <fullName evidence="3">Mitochondrial inner membrane protease subunit 2</fullName>
    </recommendedName>
</protein>
<evidence type="ECO:0000256" key="11">
    <source>
        <dbReference type="PIRSR" id="PIRSR600223-1"/>
    </source>
</evidence>
<feature type="domain" description="Peptidase S26" evidence="13">
    <location>
        <begin position="133"/>
        <end position="175"/>
    </location>
</feature>
<evidence type="ECO:0000256" key="4">
    <source>
        <dbReference type="ARBA" id="ARBA00022670"/>
    </source>
</evidence>
<evidence type="ECO:0000256" key="12">
    <source>
        <dbReference type="SAM" id="MobiDB-lite"/>
    </source>
</evidence>
<accession>A0A4Y7T7M9</accession>
<dbReference type="PRINTS" id="PR00727">
    <property type="entry name" value="LEADERPTASE"/>
</dbReference>
<dbReference type="CDD" id="cd06530">
    <property type="entry name" value="S26_SPase_I"/>
    <property type="match status" value="1"/>
</dbReference>
<dbReference type="EMBL" id="QPFP01000024">
    <property type="protein sequence ID" value="TEB30173.1"/>
    <property type="molecule type" value="Genomic_DNA"/>
</dbReference>
<dbReference type="GO" id="GO:0042720">
    <property type="term" value="C:mitochondrial inner membrane peptidase complex"/>
    <property type="evidence" value="ECO:0007669"/>
    <property type="project" value="InterPro"/>
</dbReference>
<evidence type="ECO:0000259" key="13">
    <source>
        <dbReference type="Pfam" id="PF10502"/>
    </source>
</evidence>
<evidence type="ECO:0000256" key="3">
    <source>
        <dbReference type="ARBA" id="ARBA00013650"/>
    </source>
</evidence>
<dbReference type="Pfam" id="PF10502">
    <property type="entry name" value="Peptidase_S26"/>
    <property type="match status" value="2"/>
</dbReference>
<evidence type="ECO:0000256" key="7">
    <source>
        <dbReference type="ARBA" id="ARBA00022801"/>
    </source>
</evidence>
<dbReference type="OrthoDB" id="308440at2759"/>
<comment type="caution">
    <text evidence="14">The sequence shown here is derived from an EMBL/GenBank/DDBJ whole genome shotgun (WGS) entry which is preliminary data.</text>
</comment>
<dbReference type="GO" id="GO:0006465">
    <property type="term" value="P:signal peptide processing"/>
    <property type="evidence" value="ECO:0007669"/>
    <property type="project" value="InterPro"/>
</dbReference>
<feature type="region of interest" description="Disordered" evidence="12">
    <location>
        <begin position="205"/>
        <end position="227"/>
    </location>
</feature>
<comment type="subcellular location">
    <subcellularLocation>
        <location evidence="1">Mitochondrion inner membrane</location>
        <topology evidence="1">Single-pass membrane protein</topology>
    </subcellularLocation>
</comment>
<evidence type="ECO:0000256" key="6">
    <source>
        <dbReference type="ARBA" id="ARBA00022792"/>
    </source>
</evidence>
<keyword evidence="15" id="KW-1185">Reference proteome</keyword>
<evidence type="ECO:0000256" key="2">
    <source>
        <dbReference type="ARBA" id="ARBA00007066"/>
    </source>
</evidence>
<keyword evidence="5" id="KW-0812">Transmembrane</keyword>
<keyword evidence="9" id="KW-0496">Mitochondrion</keyword>
<sequence length="227" mass="26109">MQQNRWFKRASSLRGPLRALYWSPLVIFMATHWYEVRAISGRSMQPTLNPDWSLSKDHAIFDRVAADRQDCHREDIIILKSVRRLRSMRMSCRPELRHTSSPRSPMNPKHKLIKRIVAEEGDTIRTLPPYPRKEVVVPKGHVWVEGDEPFNSDDSNIFGPISRGLIESKLVCVIWPPERFGTLTKPEKPTTGSPSSPAYRRAMGAWERSTTRQARVTPKVDIDLSQA</sequence>
<feature type="domain" description="Peptidase S26" evidence="13">
    <location>
        <begin position="25"/>
        <end position="125"/>
    </location>
</feature>
<dbReference type="InterPro" id="IPR019533">
    <property type="entry name" value="Peptidase_S26"/>
</dbReference>
<feature type="active site" evidence="11">
    <location>
        <position position="43"/>
    </location>
</feature>
<organism evidence="14 15">
    <name type="scientific">Coprinellus micaceus</name>
    <name type="common">Glistening ink-cap mushroom</name>
    <name type="synonym">Coprinus micaceus</name>
    <dbReference type="NCBI Taxonomy" id="71717"/>
    <lineage>
        <taxon>Eukaryota</taxon>
        <taxon>Fungi</taxon>
        <taxon>Dikarya</taxon>
        <taxon>Basidiomycota</taxon>
        <taxon>Agaricomycotina</taxon>
        <taxon>Agaricomycetes</taxon>
        <taxon>Agaricomycetidae</taxon>
        <taxon>Agaricales</taxon>
        <taxon>Agaricineae</taxon>
        <taxon>Psathyrellaceae</taxon>
        <taxon>Coprinellus</taxon>
    </lineage>
</organism>
<evidence type="ECO:0000313" key="15">
    <source>
        <dbReference type="Proteomes" id="UP000298030"/>
    </source>
</evidence>
<dbReference type="AlphaFoldDB" id="A0A4Y7T7M9"/>
<keyword evidence="10" id="KW-0472">Membrane</keyword>
<reference evidence="14 15" key="1">
    <citation type="journal article" date="2019" name="Nat. Ecol. Evol.">
        <title>Megaphylogeny resolves global patterns of mushroom evolution.</title>
        <authorList>
            <person name="Varga T."/>
            <person name="Krizsan K."/>
            <person name="Foldi C."/>
            <person name="Dima B."/>
            <person name="Sanchez-Garcia M."/>
            <person name="Sanchez-Ramirez S."/>
            <person name="Szollosi G.J."/>
            <person name="Szarkandi J.G."/>
            <person name="Papp V."/>
            <person name="Albert L."/>
            <person name="Andreopoulos W."/>
            <person name="Angelini C."/>
            <person name="Antonin V."/>
            <person name="Barry K.W."/>
            <person name="Bougher N.L."/>
            <person name="Buchanan P."/>
            <person name="Buyck B."/>
            <person name="Bense V."/>
            <person name="Catcheside P."/>
            <person name="Chovatia M."/>
            <person name="Cooper J."/>
            <person name="Damon W."/>
            <person name="Desjardin D."/>
            <person name="Finy P."/>
            <person name="Geml J."/>
            <person name="Haridas S."/>
            <person name="Hughes K."/>
            <person name="Justo A."/>
            <person name="Karasinski D."/>
            <person name="Kautmanova I."/>
            <person name="Kiss B."/>
            <person name="Kocsube S."/>
            <person name="Kotiranta H."/>
            <person name="LaButti K.M."/>
            <person name="Lechner B.E."/>
            <person name="Liimatainen K."/>
            <person name="Lipzen A."/>
            <person name="Lukacs Z."/>
            <person name="Mihaltcheva S."/>
            <person name="Morgado L.N."/>
            <person name="Niskanen T."/>
            <person name="Noordeloos M.E."/>
            <person name="Ohm R.A."/>
            <person name="Ortiz-Santana B."/>
            <person name="Ovrebo C."/>
            <person name="Racz N."/>
            <person name="Riley R."/>
            <person name="Savchenko A."/>
            <person name="Shiryaev A."/>
            <person name="Soop K."/>
            <person name="Spirin V."/>
            <person name="Szebenyi C."/>
            <person name="Tomsovsky M."/>
            <person name="Tulloss R.E."/>
            <person name="Uehling J."/>
            <person name="Grigoriev I.V."/>
            <person name="Vagvolgyi C."/>
            <person name="Papp T."/>
            <person name="Martin F.M."/>
            <person name="Miettinen O."/>
            <person name="Hibbett D.S."/>
            <person name="Nagy L.G."/>
        </authorList>
    </citation>
    <scope>NUCLEOTIDE SEQUENCE [LARGE SCALE GENOMIC DNA]</scope>
    <source>
        <strain evidence="14 15">FP101781</strain>
    </source>
</reference>
<evidence type="ECO:0000256" key="10">
    <source>
        <dbReference type="ARBA" id="ARBA00023136"/>
    </source>
</evidence>
<keyword evidence="4" id="KW-0645">Protease</keyword>
<gene>
    <name evidence="14" type="ORF">FA13DRAFT_574405</name>
</gene>
<evidence type="ECO:0000256" key="1">
    <source>
        <dbReference type="ARBA" id="ARBA00004434"/>
    </source>
</evidence>
<name>A0A4Y7T7M9_COPMI</name>
<comment type="similarity">
    <text evidence="2">Belongs to the peptidase S26 family. IMP2 subfamily.</text>
</comment>
<dbReference type="GO" id="GO:0004252">
    <property type="term" value="F:serine-type endopeptidase activity"/>
    <property type="evidence" value="ECO:0007669"/>
    <property type="project" value="InterPro"/>
</dbReference>
<keyword evidence="6" id="KW-0999">Mitochondrion inner membrane</keyword>
<dbReference type="STRING" id="71717.A0A4Y7T7M9"/>
<dbReference type="PANTHER" id="PTHR46041:SF2">
    <property type="entry name" value="MITOCHONDRIAL INNER MEMBRANE PROTEASE SUBUNIT 2"/>
    <property type="match status" value="1"/>
</dbReference>
<proteinExistence type="inferred from homology"/>
<dbReference type="PANTHER" id="PTHR46041">
    <property type="entry name" value="MITOCHONDRIAL INNER MEMBRANE PROTEASE SUBUNIT 2"/>
    <property type="match status" value="1"/>
</dbReference>
<keyword evidence="7" id="KW-0378">Hydrolase</keyword>
<feature type="active site" evidence="11">
    <location>
        <position position="114"/>
    </location>
</feature>
<evidence type="ECO:0000256" key="5">
    <source>
        <dbReference type="ARBA" id="ARBA00022692"/>
    </source>
</evidence>
<dbReference type="InterPro" id="IPR037730">
    <property type="entry name" value="IMP2"/>
</dbReference>
<dbReference type="SUPFAM" id="SSF51306">
    <property type="entry name" value="LexA/Signal peptidase"/>
    <property type="match status" value="1"/>
</dbReference>
<dbReference type="InterPro" id="IPR036286">
    <property type="entry name" value="LexA/Signal_pep-like_sf"/>
</dbReference>
<dbReference type="Gene3D" id="2.10.109.10">
    <property type="entry name" value="Umud Fragment, subunit A"/>
    <property type="match status" value="1"/>
</dbReference>
<keyword evidence="8" id="KW-1133">Transmembrane helix</keyword>
<dbReference type="Proteomes" id="UP000298030">
    <property type="component" value="Unassembled WGS sequence"/>
</dbReference>
<evidence type="ECO:0000256" key="8">
    <source>
        <dbReference type="ARBA" id="ARBA00022989"/>
    </source>
</evidence>
<dbReference type="GO" id="GO:0006627">
    <property type="term" value="P:protein processing involved in protein targeting to mitochondrion"/>
    <property type="evidence" value="ECO:0007669"/>
    <property type="project" value="InterPro"/>
</dbReference>
<evidence type="ECO:0000256" key="9">
    <source>
        <dbReference type="ARBA" id="ARBA00023128"/>
    </source>
</evidence>
<evidence type="ECO:0000313" key="14">
    <source>
        <dbReference type="EMBL" id="TEB30173.1"/>
    </source>
</evidence>
<feature type="compositionally biased region" description="Basic and acidic residues" evidence="12">
    <location>
        <begin position="218"/>
        <end position="227"/>
    </location>
</feature>